<feature type="compositionally biased region" description="Polar residues" evidence="6">
    <location>
        <begin position="283"/>
        <end position="294"/>
    </location>
</feature>
<dbReference type="PANTHER" id="PTHR43385:SF1">
    <property type="entry name" value="RIBOFLAVIN TRANSPORTER RIBJ"/>
    <property type="match status" value="1"/>
</dbReference>
<evidence type="ECO:0000256" key="5">
    <source>
        <dbReference type="ARBA" id="ARBA00023136"/>
    </source>
</evidence>
<dbReference type="CDD" id="cd17353">
    <property type="entry name" value="MFS_OFA_like"/>
    <property type="match status" value="1"/>
</dbReference>
<keyword evidence="3 7" id="KW-0812">Transmembrane</keyword>
<dbReference type="EnsemblMetazoa" id="XM_019993258.1">
    <property type="protein sequence ID" value="XP_019848817.1"/>
    <property type="gene ID" value="LOC100637536"/>
</dbReference>
<comment type="subcellular location">
    <subcellularLocation>
        <location evidence="1">Membrane</location>
        <topology evidence="1">Multi-pass membrane protein</topology>
    </subcellularLocation>
</comment>
<feature type="transmembrane region" description="Helical" evidence="7">
    <location>
        <begin position="153"/>
        <end position="175"/>
    </location>
</feature>
<feature type="transmembrane region" description="Helical" evidence="7">
    <location>
        <begin position="344"/>
        <end position="364"/>
    </location>
</feature>
<reference evidence="8" key="2">
    <citation type="submission" date="2017-05" db="UniProtKB">
        <authorList>
            <consortium name="EnsemblMetazoa"/>
        </authorList>
    </citation>
    <scope>IDENTIFICATION</scope>
</reference>
<dbReference type="EnsemblMetazoa" id="Aqu2.1.39885_001">
    <property type="protein sequence ID" value="Aqu2.1.39885_001"/>
    <property type="gene ID" value="Aqu2.1.39885"/>
</dbReference>
<dbReference type="Pfam" id="PF07690">
    <property type="entry name" value="MFS_1"/>
    <property type="match status" value="1"/>
</dbReference>
<dbReference type="OMA" id="NMAPYIV"/>
<dbReference type="GO" id="GO:0016020">
    <property type="term" value="C:membrane"/>
    <property type="evidence" value="ECO:0007669"/>
    <property type="project" value="UniProtKB-SubCell"/>
</dbReference>
<evidence type="ECO:0000256" key="2">
    <source>
        <dbReference type="ARBA" id="ARBA00022448"/>
    </source>
</evidence>
<feature type="transmembrane region" description="Helical" evidence="7">
    <location>
        <begin position="376"/>
        <end position="396"/>
    </location>
</feature>
<evidence type="ECO:0008006" key="10">
    <source>
        <dbReference type="Google" id="ProtNLM"/>
    </source>
</evidence>
<evidence type="ECO:0000256" key="6">
    <source>
        <dbReference type="SAM" id="MobiDB-lite"/>
    </source>
</evidence>
<dbReference type="InterPro" id="IPR036259">
    <property type="entry name" value="MFS_trans_sf"/>
</dbReference>
<dbReference type="InterPro" id="IPR052983">
    <property type="entry name" value="MFS_Riboflavin_Transporter"/>
</dbReference>
<feature type="transmembrane region" description="Helical" evidence="7">
    <location>
        <begin position="503"/>
        <end position="524"/>
    </location>
</feature>
<feature type="transmembrane region" description="Helical" evidence="7">
    <location>
        <begin position="120"/>
        <end position="141"/>
    </location>
</feature>
<feature type="region of interest" description="Disordered" evidence="6">
    <location>
        <begin position="235"/>
        <end position="314"/>
    </location>
</feature>
<dbReference type="SUPFAM" id="SSF103473">
    <property type="entry name" value="MFS general substrate transporter"/>
    <property type="match status" value="1"/>
</dbReference>
<accession>A0A1X7VJA3</accession>
<evidence type="ECO:0000313" key="9">
    <source>
        <dbReference type="Proteomes" id="UP000007879"/>
    </source>
</evidence>
<dbReference type="OrthoDB" id="410267at2759"/>
<feature type="transmembrane region" description="Helical" evidence="7">
    <location>
        <begin position="96"/>
        <end position="114"/>
    </location>
</feature>
<feature type="transmembrane region" description="Helical" evidence="7">
    <location>
        <begin position="476"/>
        <end position="497"/>
    </location>
</feature>
<dbReference type="InParanoid" id="A0A1X7VJA3"/>
<dbReference type="PANTHER" id="PTHR43385">
    <property type="entry name" value="RIBOFLAVIN TRANSPORTER RIBJ"/>
    <property type="match status" value="1"/>
</dbReference>
<dbReference type="GO" id="GO:0022857">
    <property type="term" value="F:transmembrane transporter activity"/>
    <property type="evidence" value="ECO:0007669"/>
    <property type="project" value="InterPro"/>
</dbReference>
<keyword evidence="2" id="KW-0813">Transport</keyword>
<feature type="transmembrane region" description="Helical" evidence="7">
    <location>
        <begin position="439"/>
        <end position="464"/>
    </location>
</feature>
<evidence type="ECO:0000256" key="7">
    <source>
        <dbReference type="SAM" id="Phobius"/>
    </source>
</evidence>
<dbReference type="FunCoup" id="A0A1X7VJA3">
    <property type="interactions" value="60"/>
</dbReference>
<protein>
    <recommendedName>
        <fullName evidence="10">Major facilitator superfamily (MFS) profile domain-containing protein</fullName>
    </recommendedName>
</protein>
<sequence length="565" mass="63162">MVNYSSLCVYWRWPKRLRKAQLISVLCGGFLIHLSLGSLYTYGNLAPYIISYVRKRSHPTNLEFTSATLVFASQIAGQGLSMAFGGFLEKRFGPRLVSLFGGWFMSLGVLLTYFSIQKSFWLLLLTYGFMFGLGIGIAYIGPISCAMRWLPKWKGIATGIVVSGFGLSALIFNAVQTAFINPTNIAPDDDTDYFEDPNLIDRVPYVFLVLGGSYAVMQFLGSIFLANPVPASEDQGPNGYRAIPDSDLNEGRKRSESEDSVSLCDHSYQVSSIQREGLERSSRAGSSDRQSLNESLKKPQATRHRNRDSSSMVESDLERSGASWTSNYIYKVAPLELLRRPNFYVLWTMFLCAGIATAFISSLYKTFGLKTIRDDHFLTLIGGVSAFFNLLGRILWGILADLTSYKFAFVLQGGVASSLLLTLYTTNDESYFGETATKVMFFAWICGIYFCIGGYFSLFPTAIARSFGQENVSINYGLLFTAQIVGGILAAFISEILVSKIHWYGVFFVIGGLHIFEFFLAICYRHKRFIRLRHPADFHNSATVIEERSIKFPDESDLGRSGEEK</sequence>
<dbReference type="Gene3D" id="1.20.1250.20">
    <property type="entry name" value="MFS general substrate transporter like domains"/>
    <property type="match status" value="2"/>
</dbReference>
<keyword evidence="4 7" id="KW-1133">Transmembrane helix</keyword>
<evidence type="ECO:0000256" key="1">
    <source>
        <dbReference type="ARBA" id="ARBA00004141"/>
    </source>
</evidence>
<keyword evidence="5 7" id="KW-0472">Membrane</keyword>
<name>A0A1X7VJA3_AMPQE</name>
<evidence type="ECO:0000313" key="8">
    <source>
        <dbReference type="EnsemblMetazoa" id="Aqu2.1.39885_001"/>
    </source>
</evidence>
<feature type="transmembrane region" description="Helical" evidence="7">
    <location>
        <begin position="408"/>
        <end position="427"/>
    </location>
</feature>
<feature type="transmembrane region" description="Helical" evidence="7">
    <location>
        <begin position="22"/>
        <end position="42"/>
    </location>
</feature>
<feature type="transmembrane region" description="Helical" evidence="7">
    <location>
        <begin position="62"/>
        <end position="84"/>
    </location>
</feature>
<feature type="transmembrane region" description="Helical" evidence="7">
    <location>
        <begin position="205"/>
        <end position="226"/>
    </location>
</feature>
<dbReference type="InterPro" id="IPR011701">
    <property type="entry name" value="MFS"/>
</dbReference>
<proteinExistence type="predicted"/>
<keyword evidence="9" id="KW-1185">Reference proteome</keyword>
<dbReference type="AlphaFoldDB" id="A0A1X7VJA3"/>
<dbReference type="Proteomes" id="UP000007879">
    <property type="component" value="Unassembled WGS sequence"/>
</dbReference>
<organism evidence="8">
    <name type="scientific">Amphimedon queenslandica</name>
    <name type="common">Sponge</name>
    <dbReference type="NCBI Taxonomy" id="400682"/>
    <lineage>
        <taxon>Eukaryota</taxon>
        <taxon>Metazoa</taxon>
        <taxon>Porifera</taxon>
        <taxon>Demospongiae</taxon>
        <taxon>Heteroscleromorpha</taxon>
        <taxon>Haplosclerida</taxon>
        <taxon>Niphatidae</taxon>
        <taxon>Amphimedon</taxon>
    </lineage>
</organism>
<evidence type="ECO:0000256" key="4">
    <source>
        <dbReference type="ARBA" id="ARBA00022989"/>
    </source>
</evidence>
<reference evidence="9" key="1">
    <citation type="journal article" date="2010" name="Nature">
        <title>The Amphimedon queenslandica genome and the evolution of animal complexity.</title>
        <authorList>
            <person name="Srivastava M."/>
            <person name="Simakov O."/>
            <person name="Chapman J."/>
            <person name="Fahey B."/>
            <person name="Gauthier M.E."/>
            <person name="Mitros T."/>
            <person name="Richards G.S."/>
            <person name="Conaco C."/>
            <person name="Dacre M."/>
            <person name="Hellsten U."/>
            <person name="Larroux C."/>
            <person name="Putnam N.H."/>
            <person name="Stanke M."/>
            <person name="Adamska M."/>
            <person name="Darling A."/>
            <person name="Degnan S.M."/>
            <person name="Oakley T.H."/>
            <person name="Plachetzki D.C."/>
            <person name="Zhai Y."/>
            <person name="Adamski M."/>
            <person name="Calcino A."/>
            <person name="Cummins S.F."/>
            <person name="Goodstein D.M."/>
            <person name="Harris C."/>
            <person name="Jackson D.J."/>
            <person name="Leys S.P."/>
            <person name="Shu S."/>
            <person name="Woodcroft B.J."/>
            <person name="Vervoort M."/>
            <person name="Kosik K.S."/>
            <person name="Manning G."/>
            <person name="Degnan B.M."/>
            <person name="Rokhsar D.S."/>
        </authorList>
    </citation>
    <scope>NUCLEOTIDE SEQUENCE [LARGE SCALE GENOMIC DNA]</scope>
</reference>
<gene>
    <name evidence="8" type="primary">100637536</name>
</gene>
<evidence type="ECO:0000256" key="3">
    <source>
        <dbReference type="ARBA" id="ARBA00022692"/>
    </source>
</evidence>
<dbReference type="eggNOG" id="KOG2504">
    <property type="taxonomic scope" value="Eukaryota"/>
</dbReference>